<keyword evidence="4" id="KW-1185">Reference proteome</keyword>
<organism evidence="3 4">
    <name type="scientific">Roseateles oligotrophus</name>
    <dbReference type="NCBI Taxonomy" id="1769250"/>
    <lineage>
        <taxon>Bacteria</taxon>
        <taxon>Pseudomonadati</taxon>
        <taxon>Pseudomonadota</taxon>
        <taxon>Betaproteobacteria</taxon>
        <taxon>Burkholderiales</taxon>
        <taxon>Sphaerotilaceae</taxon>
        <taxon>Roseateles</taxon>
    </lineage>
</organism>
<dbReference type="InterPro" id="IPR006016">
    <property type="entry name" value="UspA"/>
</dbReference>
<gene>
    <name evidence="3" type="ORF">LNV07_18700</name>
</gene>
<evidence type="ECO:0000313" key="3">
    <source>
        <dbReference type="EMBL" id="MCV2370116.1"/>
    </source>
</evidence>
<dbReference type="PANTHER" id="PTHR46268:SF15">
    <property type="entry name" value="UNIVERSAL STRESS PROTEIN HP_0031"/>
    <property type="match status" value="1"/>
</dbReference>
<dbReference type="PANTHER" id="PTHR46268">
    <property type="entry name" value="STRESS RESPONSE PROTEIN NHAX"/>
    <property type="match status" value="1"/>
</dbReference>
<dbReference type="PRINTS" id="PR01438">
    <property type="entry name" value="UNVRSLSTRESS"/>
</dbReference>
<feature type="domain" description="UspA" evidence="2">
    <location>
        <begin position="19"/>
        <end position="128"/>
    </location>
</feature>
<accession>A0ABT2YJ71</accession>
<comment type="similarity">
    <text evidence="1">Belongs to the universal stress protein A family.</text>
</comment>
<name>A0ABT2YJ71_9BURK</name>
<dbReference type="Pfam" id="PF00582">
    <property type="entry name" value="Usp"/>
    <property type="match status" value="2"/>
</dbReference>
<evidence type="ECO:0000313" key="4">
    <source>
        <dbReference type="Proteomes" id="UP001209701"/>
    </source>
</evidence>
<reference evidence="3 4" key="1">
    <citation type="submission" date="2021-11" db="EMBL/GenBank/DDBJ databases">
        <authorList>
            <person name="Liang Q."/>
            <person name="Mou H."/>
            <person name="Liu Z."/>
        </authorList>
    </citation>
    <scope>NUCLEOTIDE SEQUENCE [LARGE SCALE GENOMIC DNA]</scope>
    <source>
        <strain evidence="3 4">CHU3</strain>
    </source>
</reference>
<evidence type="ECO:0000259" key="2">
    <source>
        <dbReference type="Pfam" id="PF00582"/>
    </source>
</evidence>
<dbReference type="CDD" id="cd00293">
    <property type="entry name" value="USP-like"/>
    <property type="match status" value="1"/>
</dbReference>
<dbReference type="Proteomes" id="UP001209701">
    <property type="component" value="Unassembled WGS sequence"/>
</dbReference>
<protein>
    <submittedName>
        <fullName evidence="3">Universal stress protein</fullName>
    </submittedName>
</protein>
<dbReference type="EMBL" id="JAJIRN010000008">
    <property type="protein sequence ID" value="MCV2370116.1"/>
    <property type="molecule type" value="Genomic_DNA"/>
</dbReference>
<proteinExistence type="inferred from homology"/>
<comment type="caution">
    <text evidence="3">The sequence shown here is derived from an EMBL/GenBank/DDBJ whole genome shotgun (WGS) entry which is preliminary data.</text>
</comment>
<evidence type="ECO:0000256" key="1">
    <source>
        <dbReference type="ARBA" id="ARBA00008791"/>
    </source>
</evidence>
<dbReference type="Gene3D" id="3.40.50.12370">
    <property type="match status" value="1"/>
</dbReference>
<dbReference type="InterPro" id="IPR006015">
    <property type="entry name" value="Universal_stress_UspA"/>
</dbReference>
<dbReference type="RefSeq" id="WP_263572694.1">
    <property type="nucleotide sequence ID" value="NZ_JAJIRN010000008.1"/>
</dbReference>
<feature type="domain" description="UspA" evidence="2">
    <location>
        <begin position="168"/>
        <end position="300"/>
    </location>
</feature>
<dbReference type="SUPFAM" id="SSF52402">
    <property type="entry name" value="Adenine nucleotide alpha hydrolases-like"/>
    <property type="match status" value="2"/>
</dbReference>
<sequence>MSTSPVECSEDEMAASSKIKSIVVHVSDNPRSAQVVALARRFAEAMGAHLAAVHAVAPSNTGAYLSPEAASLALDLHEGEDQRRVQRASELVKAAGPDISFSSEMGDSAEAMVQIARNCDLLVMGQQDPQVPDGSADGLIGRLLVSGGCPILFVPYVNDTPLERCGERVLVAWCDKRESARALRDALPFLQRAKHIELVRFAETAELGPEPLLRPQAYLRQHGIECTLKVLHQREPSLGERLMSSFMPDASVAEALLSHAADSDSDLIVMGGYGQTRLWELVLGGVTRSMLHSMTVPVLMSH</sequence>